<dbReference type="EMBL" id="JH930478">
    <property type="protein sequence ID" value="EKM50769.1"/>
    <property type="molecule type" value="Genomic_DNA"/>
</dbReference>
<dbReference type="RefSeq" id="XP_007401031.1">
    <property type="nucleotide sequence ID" value="XM_007400969.1"/>
</dbReference>
<protein>
    <submittedName>
        <fullName evidence="1">Uncharacterized protein</fullName>
    </submittedName>
</protein>
<sequence length="136" mass="14875">MGDTINSTTLPDVASEALRDCVPIEFSADSLVAHADFITDSVTSTTIIGGLYTELVTFAEQASASLHEVVLAAIRILHLRYSAPVLSATNNPTGLSYDNAEETDERSVITTGVKNFFDFPFFLAIYKVRDYRFTSL</sequence>
<dbReference type="GeneID" id="18911528"/>
<evidence type="ECO:0000313" key="1">
    <source>
        <dbReference type="EMBL" id="EKM50769.1"/>
    </source>
</evidence>
<name>K5VW11_PHACS</name>
<dbReference type="KEGG" id="pco:PHACADRAFT_200704"/>
<dbReference type="InParanoid" id="K5VW11"/>
<organism evidence="1 2">
    <name type="scientific">Phanerochaete carnosa (strain HHB-10118-sp)</name>
    <name type="common">White-rot fungus</name>
    <name type="synonym">Peniophora carnosa</name>
    <dbReference type="NCBI Taxonomy" id="650164"/>
    <lineage>
        <taxon>Eukaryota</taxon>
        <taxon>Fungi</taxon>
        <taxon>Dikarya</taxon>
        <taxon>Basidiomycota</taxon>
        <taxon>Agaricomycotina</taxon>
        <taxon>Agaricomycetes</taxon>
        <taxon>Polyporales</taxon>
        <taxon>Phanerochaetaceae</taxon>
        <taxon>Phanerochaete</taxon>
    </lineage>
</organism>
<dbReference type="HOGENOM" id="CLU_1876163_0_0_1"/>
<accession>K5VW11</accession>
<evidence type="ECO:0000313" key="2">
    <source>
        <dbReference type="Proteomes" id="UP000008370"/>
    </source>
</evidence>
<keyword evidence="2" id="KW-1185">Reference proteome</keyword>
<dbReference type="AlphaFoldDB" id="K5VW11"/>
<reference evidence="1 2" key="1">
    <citation type="journal article" date="2012" name="BMC Genomics">
        <title>Comparative genomics of the white-rot fungi, Phanerochaete carnosa and P. chrysosporium, to elucidate the genetic basis of the distinct wood types they colonize.</title>
        <authorList>
            <person name="Suzuki H."/>
            <person name="MacDonald J."/>
            <person name="Syed K."/>
            <person name="Salamov A."/>
            <person name="Hori C."/>
            <person name="Aerts A."/>
            <person name="Henrissat B."/>
            <person name="Wiebenga A."/>
            <person name="vanKuyk P.A."/>
            <person name="Barry K."/>
            <person name="Lindquist E."/>
            <person name="LaButti K."/>
            <person name="Lapidus A."/>
            <person name="Lucas S."/>
            <person name="Coutinho P."/>
            <person name="Gong Y."/>
            <person name="Samejima M."/>
            <person name="Mahadevan R."/>
            <person name="Abou-Zaid M."/>
            <person name="de Vries R.P."/>
            <person name="Igarashi K."/>
            <person name="Yadav J.S."/>
            <person name="Grigoriev I.V."/>
            <person name="Master E.R."/>
        </authorList>
    </citation>
    <scope>NUCLEOTIDE SEQUENCE [LARGE SCALE GENOMIC DNA]</scope>
    <source>
        <strain evidence="1 2">HHB-10118-sp</strain>
    </source>
</reference>
<dbReference type="Proteomes" id="UP000008370">
    <property type="component" value="Unassembled WGS sequence"/>
</dbReference>
<proteinExistence type="predicted"/>
<gene>
    <name evidence="1" type="ORF">PHACADRAFT_200704</name>
</gene>